<dbReference type="PANTHER" id="PTHR12059:SF5">
    <property type="entry name" value="LARGE RIBOSOMAL SUBUNIT PROTEIN UL23M"/>
    <property type="match status" value="1"/>
</dbReference>
<dbReference type="Gene3D" id="3.30.70.330">
    <property type="match status" value="1"/>
</dbReference>
<keyword evidence="6" id="KW-1185">Reference proteome</keyword>
<dbReference type="GO" id="GO:0003735">
    <property type="term" value="F:structural constituent of ribosome"/>
    <property type="evidence" value="ECO:0007669"/>
    <property type="project" value="InterPro"/>
</dbReference>
<proteinExistence type="inferred from homology"/>
<dbReference type="GeneID" id="34624333"/>
<dbReference type="InterPro" id="IPR012678">
    <property type="entry name" value="Ribosomal_uL23/eL15/eS24_sf"/>
</dbReference>
<dbReference type="SUPFAM" id="SSF54189">
    <property type="entry name" value="Ribosomal proteins S24e, L23 and L15e"/>
    <property type="match status" value="1"/>
</dbReference>
<accession>A0A6P6RWW6</accession>
<comment type="similarity">
    <text evidence="1">Belongs to the universal ribosomal protein uL23 family.</text>
</comment>
<protein>
    <recommendedName>
        <fullName evidence="4">Large ribosomal subunit protein uL23m</fullName>
    </recommendedName>
</protein>
<dbReference type="InterPro" id="IPR012677">
    <property type="entry name" value="Nucleotide-bd_a/b_plait_sf"/>
</dbReference>
<dbReference type="Pfam" id="PF00276">
    <property type="entry name" value="Ribosomal_L23"/>
    <property type="match status" value="1"/>
</dbReference>
<dbReference type="OrthoDB" id="275582at2759"/>
<gene>
    <name evidence="7" type="primary">LOC34624333</name>
</gene>
<name>A0A6P6RWW6_9EIME</name>
<reference evidence="7" key="1">
    <citation type="submission" date="2025-08" db="UniProtKB">
        <authorList>
            <consortium name="RefSeq"/>
        </authorList>
    </citation>
    <scope>IDENTIFICATION</scope>
</reference>
<dbReference type="GO" id="GO:0032543">
    <property type="term" value="P:mitochondrial translation"/>
    <property type="evidence" value="ECO:0007669"/>
    <property type="project" value="TreeGrafter"/>
</dbReference>
<keyword evidence="3" id="KW-0687">Ribonucleoprotein</keyword>
<evidence type="ECO:0000256" key="5">
    <source>
        <dbReference type="SAM" id="MobiDB-lite"/>
    </source>
</evidence>
<keyword evidence="2" id="KW-0689">Ribosomal protein</keyword>
<dbReference type="Proteomes" id="UP000515125">
    <property type="component" value="Unplaced"/>
</dbReference>
<dbReference type="PANTHER" id="PTHR12059">
    <property type="entry name" value="RIBOSOMAL PROTEIN L23-RELATED"/>
    <property type="match status" value="1"/>
</dbReference>
<dbReference type="RefSeq" id="XP_026192386.1">
    <property type="nucleotide sequence ID" value="XM_026336601.1"/>
</dbReference>
<dbReference type="GO" id="GO:0005762">
    <property type="term" value="C:mitochondrial large ribosomal subunit"/>
    <property type="evidence" value="ECO:0007669"/>
    <property type="project" value="TreeGrafter"/>
</dbReference>
<sequence length="138" mass="15926">MPLFSLSHVLLTPPKTPRNVFFPWQTMAVHLSGAFLEARRLALRVPVNLTKPEIKAYLQSLYGAKVLKVNTLIKVPERRRNLDDKRREDLRLHPTNREDTAVTPEAPDIRLPFRHDGVYSCTFKPSEVPRQASTRVSW</sequence>
<feature type="compositionally biased region" description="Basic and acidic residues" evidence="5">
    <location>
        <begin position="83"/>
        <end position="100"/>
    </location>
</feature>
<evidence type="ECO:0000313" key="7">
    <source>
        <dbReference type="RefSeq" id="XP_026192386.1"/>
    </source>
</evidence>
<dbReference type="InterPro" id="IPR013025">
    <property type="entry name" value="Ribosomal_uL23-like"/>
</dbReference>
<dbReference type="AlphaFoldDB" id="A0A6P6RWW6"/>
<feature type="region of interest" description="Disordered" evidence="5">
    <location>
        <begin position="83"/>
        <end position="104"/>
    </location>
</feature>
<evidence type="ECO:0000256" key="1">
    <source>
        <dbReference type="ARBA" id="ARBA00006700"/>
    </source>
</evidence>
<evidence type="ECO:0000313" key="6">
    <source>
        <dbReference type="Proteomes" id="UP000515125"/>
    </source>
</evidence>
<evidence type="ECO:0000256" key="3">
    <source>
        <dbReference type="ARBA" id="ARBA00023274"/>
    </source>
</evidence>
<evidence type="ECO:0000256" key="4">
    <source>
        <dbReference type="ARBA" id="ARBA00039977"/>
    </source>
</evidence>
<evidence type="ECO:0000256" key="2">
    <source>
        <dbReference type="ARBA" id="ARBA00022980"/>
    </source>
</evidence>
<organism evidence="6 7">
    <name type="scientific">Cyclospora cayetanensis</name>
    <dbReference type="NCBI Taxonomy" id="88456"/>
    <lineage>
        <taxon>Eukaryota</taxon>
        <taxon>Sar</taxon>
        <taxon>Alveolata</taxon>
        <taxon>Apicomplexa</taxon>
        <taxon>Conoidasida</taxon>
        <taxon>Coccidia</taxon>
        <taxon>Eucoccidiorida</taxon>
        <taxon>Eimeriorina</taxon>
        <taxon>Eimeriidae</taxon>
        <taxon>Cyclospora</taxon>
    </lineage>
</organism>